<evidence type="ECO:0000313" key="3">
    <source>
        <dbReference type="Proteomes" id="UP001321486"/>
    </source>
</evidence>
<reference evidence="3" key="1">
    <citation type="journal article" date="2019" name="Int. J. Syst. Evol. Microbiol.">
        <title>The Global Catalogue of Microorganisms (GCM) 10K type strain sequencing project: providing services to taxonomists for standard genome sequencing and annotation.</title>
        <authorList>
            <consortium name="The Broad Institute Genomics Platform"/>
            <consortium name="The Broad Institute Genome Sequencing Center for Infectious Disease"/>
            <person name="Wu L."/>
            <person name="Ma J."/>
        </authorList>
    </citation>
    <scope>NUCLEOTIDE SEQUENCE [LARGE SCALE GENOMIC DNA]</scope>
    <source>
        <strain evidence="3">NBRC 108728</strain>
    </source>
</reference>
<dbReference type="EMBL" id="AP027733">
    <property type="protein sequence ID" value="BDZ52734.1"/>
    <property type="molecule type" value="Genomic_DNA"/>
</dbReference>
<proteinExistence type="predicted"/>
<name>A0ABM8GWG9_9MICO</name>
<keyword evidence="2" id="KW-0614">Plasmid</keyword>
<organism evidence="2 3">
    <name type="scientific">Frondihabitans sucicola</name>
    <dbReference type="NCBI Taxonomy" id="1268041"/>
    <lineage>
        <taxon>Bacteria</taxon>
        <taxon>Bacillati</taxon>
        <taxon>Actinomycetota</taxon>
        <taxon>Actinomycetes</taxon>
        <taxon>Micrococcales</taxon>
        <taxon>Microbacteriaceae</taxon>
        <taxon>Frondihabitans</taxon>
    </lineage>
</organism>
<feature type="region of interest" description="Disordered" evidence="1">
    <location>
        <begin position="1"/>
        <end position="70"/>
    </location>
</feature>
<geneLocation type="plasmid" evidence="2 3">
    <name>pNBRC108728a</name>
</geneLocation>
<feature type="compositionally biased region" description="Basic and acidic residues" evidence="1">
    <location>
        <begin position="20"/>
        <end position="45"/>
    </location>
</feature>
<keyword evidence="3" id="KW-1185">Reference proteome</keyword>
<accession>A0ABM8GWG9</accession>
<dbReference type="Proteomes" id="UP001321486">
    <property type="component" value="Plasmid pNBRC108728a"/>
</dbReference>
<sequence length="70" mass="7140">MESGLGEASDASGDAETDDGDRHRDRPVPHGSDGDRESDAKKECDPGGDASGADLVSDRGALGRDQPVAC</sequence>
<evidence type="ECO:0000313" key="2">
    <source>
        <dbReference type="EMBL" id="BDZ52734.1"/>
    </source>
</evidence>
<protein>
    <submittedName>
        <fullName evidence="2">Uncharacterized protein</fullName>
    </submittedName>
</protein>
<gene>
    <name evidence="2" type="ORF">GCM10025867_49750</name>
</gene>
<evidence type="ECO:0000256" key="1">
    <source>
        <dbReference type="SAM" id="MobiDB-lite"/>
    </source>
</evidence>